<evidence type="ECO:0000313" key="1">
    <source>
        <dbReference type="EMBL" id="OEJ99153.1"/>
    </source>
</evidence>
<name>A0A1E5SJ64_9FLAO</name>
<organism evidence="1 2">
    <name type="scientific">Flavivirga aquatica</name>
    <dbReference type="NCBI Taxonomy" id="1849968"/>
    <lineage>
        <taxon>Bacteria</taxon>
        <taxon>Pseudomonadati</taxon>
        <taxon>Bacteroidota</taxon>
        <taxon>Flavobacteriia</taxon>
        <taxon>Flavobacteriales</taxon>
        <taxon>Flavobacteriaceae</taxon>
        <taxon>Flavivirga</taxon>
    </lineage>
</organism>
<protein>
    <submittedName>
        <fullName evidence="1">Uncharacterized protein</fullName>
    </submittedName>
</protein>
<sequence>MHYESWVNLKNVAEIKRKCTQIDIQKLVDYNTVTHSQYIDLNTTLNVTDLGKGYVKFNNTYQQLVLEANQLGYYANNMSTMRVYHIFPDIVEQVLNRETSTIWYWQNLKSKESMNFLQSV</sequence>
<dbReference type="AlphaFoldDB" id="A0A1E5SJ64"/>
<dbReference type="RefSeq" id="WP_069831836.1">
    <property type="nucleotide sequence ID" value="NZ_MDJD01000054.1"/>
</dbReference>
<comment type="caution">
    <text evidence="1">The sequence shown here is derived from an EMBL/GenBank/DDBJ whole genome shotgun (WGS) entry which is preliminary data.</text>
</comment>
<accession>A0A1E5SJ64</accession>
<proteinExistence type="predicted"/>
<dbReference type="Proteomes" id="UP000095713">
    <property type="component" value="Unassembled WGS sequence"/>
</dbReference>
<reference evidence="1 2" key="1">
    <citation type="submission" date="2016-05" db="EMBL/GenBank/DDBJ databases">
        <title>Draft Genome Sequence of Algibacter sp. Strain SK-16 Isolated from the Surface Water of Aburatsubo Inlet.</title>
        <authorList>
            <person name="Wong S.-K."/>
            <person name="Yoshizawa S."/>
            <person name="Nakajima Y."/>
            <person name="Ogura Y."/>
            <person name="Tetsuya H."/>
            <person name="Hamasaki K."/>
        </authorList>
    </citation>
    <scope>NUCLEOTIDE SEQUENCE [LARGE SCALE GENOMIC DNA]</scope>
    <source>
        <strain evidence="1 2">SK-16</strain>
    </source>
</reference>
<gene>
    <name evidence="1" type="ORF">A8C32_08240</name>
</gene>
<dbReference type="EMBL" id="MDJD01000054">
    <property type="protein sequence ID" value="OEJ99153.1"/>
    <property type="molecule type" value="Genomic_DNA"/>
</dbReference>
<keyword evidence="2" id="KW-1185">Reference proteome</keyword>
<evidence type="ECO:0000313" key="2">
    <source>
        <dbReference type="Proteomes" id="UP000095713"/>
    </source>
</evidence>